<evidence type="ECO:0000256" key="4">
    <source>
        <dbReference type="ARBA" id="ARBA00040028"/>
    </source>
</evidence>
<sequence>MKVLDSSEIRDLDQQEMQAEILAIKRILFDFRLKQATRQTIKPHSLKAYKKQLARITTIKHEKYSISK</sequence>
<dbReference type="HAMAP" id="MF_00374">
    <property type="entry name" value="Ribosomal_uL29"/>
    <property type="match status" value="1"/>
</dbReference>
<keyword evidence="3" id="KW-0687">Ribonucleoprotein</keyword>
<evidence type="ECO:0000313" key="6">
    <source>
        <dbReference type="EMBL" id="QBX88413.1"/>
    </source>
</evidence>
<dbReference type="GO" id="GO:0006412">
    <property type="term" value="P:translation"/>
    <property type="evidence" value="ECO:0007669"/>
    <property type="project" value="InterPro"/>
</dbReference>
<keyword evidence="6" id="KW-0934">Plastid</keyword>
<dbReference type="SUPFAM" id="SSF46561">
    <property type="entry name" value="Ribosomal protein L29 (L29p)"/>
    <property type="match status" value="1"/>
</dbReference>
<dbReference type="InterPro" id="IPR036049">
    <property type="entry name" value="Ribosomal_uL29_sf"/>
</dbReference>
<dbReference type="EMBL" id="MH026107">
    <property type="protein sequence ID" value="QBX88413.1"/>
    <property type="molecule type" value="Genomic_DNA"/>
</dbReference>
<dbReference type="InterPro" id="IPR018254">
    <property type="entry name" value="Ribosomal_uL29_CS"/>
</dbReference>
<dbReference type="PROSITE" id="PS00579">
    <property type="entry name" value="RIBOSOMAL_L29"/>
    <property type="match status" value="1"/>
</dbReference>
<evidence type="ECO:0000256" key="2">
    <source>
        <dbReference type="ARBA" id="ARBA00022980"/>
    </source>
</evidence>
<accession>A0A4D6BN88</accession>
<gene>
    <name evidence="6" type="primary">rpl29</name>
</gene>
<keyword evidence="2 6" id="KW-0689">Ribosomal protein</keyword>
<name>A0A4D6BN88_9FLOR</name>
<dbReference type="GO" id="GO:0022625">
    <property type="term" value="C:cytosolic large ribosomal subunit"/>
    <property type="evidence" value="ECO:0007669"/>
    <property type="project" value="TreeGrafter"/>
</dbReference>
<dbReference type="NCBIfam" id="TIGR00012">
    <property type="entry name" value="L29"/>
    <property type="match status" value="1"/>
</dbReference>
<evidence type="ECO:0000256" key="5">
    <source>
        <dbReference type="ARBA" id="ARBA00042960"/>
    </source>
</evidence>
<dbReference type="GO" id="GO:0003735">
    <property type="term" value="F:structural constituent of ribosome"/>
    <property type="evidence" value="ECO:0007669"/>
    <property type="project" value="InterPro"/>
</dbReference>
<dbReference type="Gene3D" id="1.10.287.310">
    <property type="match status" value="1"/>
</dbReference>
<dbReference type="GeneID" id="40138528"/>
<comment type="similarity">
    <text evidence="1">Belongs to the universal ribosomal protein uL29 family.</text>
</comment>
<reference evidence="6" key="1">
    <citation type="journal article" date="2019" name="Phycologia">
        <title>Chloroplast and mitochondrial genomes of Balbiania investiens (Balbianiales, Nemaliophycidae).</title>
        <authorList>
            <person name="Evans J.R."/>
            <person name="StAmour N."/>
            <person name="Verbruggen H."/>
            <person name="Salomaki E.D."/>
            <person name="Vis M.L."/>
        </authorList>
    </citation>
    <scope>NUCLEOTIDE SEQUENCE</scope>
</reference>
<dbReference type="AlphaFoldDB" id="A0A4D6BN88"/>
<protein>
    <recommendedName>
        <fullName evidence="4">Large ribosomal subunit protein uL29c</fullName>
    </recommendedName>
    <alternativeName>
        <fullName evidence="5">50S ribosomal protein L29, chloroplastic</fullName>
    </alternativeName>
</protein>
<dbReference type="PANTHER" id="PTHR10916:SF0">
    <property type="entry name" value="LARGE RIBOSOMAL SUBUNIT PROTEIN UL29C"/>
    <property type="match status" value="1"/>
</dbReference>
<organism evidence="6">
    <name type="scientific">Acrochaetium secundatum</name>
    <dbReference type="NCBI Taxonomy" id="209631"/>
    <lineage>
        <taxon>Eukaryota</taxon>
        <taxon>Rhodophyta</taxon>
        <taxon>Florideophyceae</taxon>
        <taxon>Nemaliophycidae</taxon>
        <taxon>Acrochaetiales</taxon>
        <taxon>Acrochaetiaceae</taxon>
        <taxon>Acrochaetium</taxon>
    </lineage>
</organism>
<dbReference type="Pfam" id="PF00831">
    <property type="entry name" value="Ribosomal_L29"/>
    <property type="match status" value="1"/>
</dbReference>
<geneLocation type="plastid" evidence="6"/>
<dbReference type="PANTHER" id="PTHR10916">
    <property type="entry name" value="60S RIBOSOMAL PROTEIN L35/50S RIBOSOMAL PROTEIN L29"/>
    <property type="match status" value="1"/>
</dbReference>
<dbReference type="InterPro" id="IPR001854">
    <property type="entry name" value="Ribosomal_uL29"/>
</dbReference>
<evidence type="ECO:0000256" key="3">
    <source>
        <dbReference type="ARBA" id="ARBA00023274"/>
    </source>
</evidence>
<dbReference type="CDD" id="cd00427">
    <property type="entry name" value="Ribosomal_L29_HIP"/>
    <property type="match status" value="1"/>
</dbReference>
<proteinExistence type="inferred from homology"/>
<dbReference type="RefSeq" id="YP_009628630.1">
    <property type="nucleotide sequence ID" value="NC_042170.1"/>
</dbReference>
<evidence type="ECO:0000256" key="1">
    <source>
        <dbReference type="ARBA" id="ARBA00009254"/>
    </source>
</evidence>
<dbReference type="InterPro" id="IPR050063">
    <property type="entry name" value="Ribosomal_protein_uL29"/>
</dbReference>